<keyword evidence="1" id="KW-0378">Hydrolase</keyword>
<dbReference type="KEGG" id="tpz:Tph_c27880"/>
<dbReference type="Gene3D" id="3.60.15.10">
    <property type="entry name" value="Ribonuclease Z/Hydroxyacylglutathione hydrolase-like"/>
    <property type="match status" value="1"/>
</dbReference>
<dbReference type="Proteomes" id="UP000000467">
    <property type="component" value="Chromosome"/>
</dbReference>
<name>K4LJ96_THEPS</name>
<dbReference type="AlphaFoldDB" id="K4LJ96"/>
<proteinExistence type="predicted"/>
<dbReference type="InterPro" id="IPR036866">
    <property type="entry name" value="RibonucZ/Hydroxyglut_hydro"/>
</dbReference>
<sequence>MMIVRWLGHACFYCEGEGVRLLTDPFDPRVGYPIPDVEPDVVTVSHDHYDHNAVSVLKGHPGVLKSPGVHRVCGLEVEGFSVFHDEAGGALRGKNIIFAWKMDGLRLCHLGDLGHLLEEATVKGIGRVDVLMVPVGGVYTIDAAGALKVVEQLKPRLILPMHYRTPHLTFDLGPLDDFTRHFERVRREKVWQGTAESLPPEQEVVVLDYIQ</sequence>
<dbReference type="eggNOG" id="COG2220">
    <property type="taxonomic scope" value="Bacteria"/>
</dbReference>
<dbReference type="EMBL" id="CP003732">
    <property type="protein sequence ID" value="AFV12953.1"/>
    <property type="molecule type" value="Genomic_DNA"/>
</dbReference>
<protein>
    <submittedName>
        <fullName evidence="1">Putative Zn-dependent hydrolase</fullName>
    </submittedName>
</protein>
<accession>K4LJ96</accession>
<dbReference type="RefSeq" id="WP_015051812.1">
    <property type="nucleotide sequence ID" value="NC_018870.1"/>
</dbReference>
<gene>
    <name evidence="1" type="ordered locus">Tph_c27880</name>
</gene>
<dbReference type="PANTHER" id="PTHR42967">
    <property type="entry name" value="METAL DEPENDENT HYDROLASE"/>
    <property type="match status" value="1"/>
</dbReference>
<organism evidence="1 2">
    <name type="scientific">Thermacetogenium phaeum (strain ATCC BAA-254 / DSM 26808 / PB)</name>
    <dbReference type="NCBI Taxonomy" id="1089553"/>
    <lineage>
        <taxon>Bacteria</taxon>
        <taxon>Bacillati</taxon>
        <taxon>Bacillota</taxon>
        <taxon>Clostridia</taxon>
        <taxon>Thermoanaerobacterales</taxon>
        <taxon>Thermoanaerobacteraceae</taxon>
        <taxon>Thermacetogenium</taxon>
    </lineage>
</organism>
<dbReference type="HOGENOM" id="CLU_070010_3_0_9"/>
<dbReference type="PANTHER" id="PTHR42967:SF1">
    <property type="entry name" value="MBL FOLD METALLO-HYDROLASE"/>
    <property type="match status" value="1"/>
</dbReference>
<dbReference type="GO" id="GO:0016787">
    <property type="term" value="F:hydrolase activity"/>
    <property type="evidence" value="ECO:0007669"/>
    <property type="project" value="UniProtKB-KW"/>
</dbReference>
<reference evidence="1 2" key="1">
    <citation type="journal article" date="2012" name="BMC Genomics">
        <title>Genome-guided analysis of physiological and morphological traits of the fermentative acetate oxidizer Thermacetogenium phaeum.</title>
        <authorList>
            <person name="Oehler D."/>
            <person name="Poehlein A."/>
            <person name="Leimbach A."/>
            <person name="Muller N."/>
            <person name="Daniel R."/>
            <person name="Gottschalk G."/>
            <person name="Schink B."/>
        </authorList>
    </citation>
    <scope>NUCLEOTIDE SEQUENCE [LARGE SCALE GENOMIC DNA]</scope>
    <source>
        <strain evidence="2">ATCC BAA-254 / DSM 26808 / PB</strain>
    </source>
</reference>
<dbReference type="Pfam" id="PF13483">
    <property type="entry name" value="Lactamase_B_3"/>
    <property type="match status" value="1"/>
</dbReference>
<evidence type="ECO:0000313" key="2">
    <source>
        <dbReference type="Proteomes" id="UP000000467"/>
    </source>
</evidence>
<evidence type="ECO:0000313" key="1">
    <source>
        <dbReference type="EMBL" id="AFV12953.1"/>
    </source>
</evidence>
<dbReference type="SUPFAM" id="SSF56281">
    <property type="entry name" value="Metallo-hydrolase/oxidoreductase"/>
    <property type="match status" value="1"/>
</dbReference>
<dbReference type="STRING" id="1089553.Tph_c27880"/>
<keyword evidence="2" id="KW-1185">Reference proteome</keyword>